<keyword evidence="3" id="KW-1185">Reference proteome</keyword>
<dbReference type="PANTHER" id="PTHR46656:SF3">
    <property type="entry name" value="PUTATIVE-RELATED"/>
    <property type="match status" value="1"/>
</dbReference>
<accession>A0A7Z9C021</accession>
<dbReference type="Proteomes" id="UP000184550">
    <property type="component" value="Unassembled WGS sequence"/>
</dbReference>
<organism evidence="2 3">
    <name type="scientific">Planktothrix serta PCC 8927</name>
    <dbReference type="NCBI Taxonomy" id="671068"/>
    <lineage>
        <taxon>Bacteria</taxon>
        <taxon>Bacillati</taxon>
        <taxon>Cyanobacteriota</taxon>
        <taxon>Cyanophyceae</taxon>
        <taxon>Oscillatoriophycideae</taxon>
        <taxon>Oscillatoriales</taxon>
        <taxon>Microcoleaceae</taxon>
        <taxon>Planktothrix</taxon>
    </lineage>
</organism>
<dbReference type="SUPFAM" id="SSF53756">
    <property type="entry name" value="UDP-Glycosyltransferase/glycogen phosphorylase"/>
    <property type="match status" value="1"/>
</dbReference>
<dbReference type="CDD" id="cd01635">
    <property type="entry name" value="Glycosyltransferase_GTB-type"/>
    <property type="match status" value="1"/>
</dbReference>
<dbReference type="Pfam" id="PF00534">
    <property type="entry name" value="Glycos_transf_1"/>
    <property type="match status" value="1"/>
</dbReference>
<sequence length="711" mass="81367">MLNSSLNSAFGINVMGYVSGEFGLGEACRSHIRAMEAADIPVAIQDFQEQSQLNLDNSYAGLLSKDRPYPISLLHANPHPQGVMDKISPDYFKGRYNIGFWAWELPTLHPAWLYAFDLFDEIWTYSNYCAEAISVVSPIPVIKVMPSITLSPASLSRKQLNLPENKFIFFFMFDFASIFERKNPLAIIESFKQAFGTSNNRVLLLIKYRPHPLFGHQEQQMKALAESCPSIRFIEGDLRKDELNALMYNCNSYISLHRAEGFGMTMAEAMFLGKPVIATAYSSNVDFMNVGNSFLVKYKLVTTTENYGPYPAGSVWADPDVDHAAYQMKYVVDNSYEAKQVGARASEEIKSLLSPQVIGQKMRSRLEYIMSKINTPTVKSRQEIQLEPYNLAGEVTVKNQSALQGQAEYDLTILSIFRQSERYVYRYLQQVTEAFELNGGKCHAVWLEGDSTDNTYKILQQAKEKLEQTGNVDVTLIKFDNGGPYWGSIVDSDRWLQIATCWNNCLAGLKPSKITICVESDLIYNPAIIKPLADKIDDKHHVIYPMLMTYDGSYERTPDHEDFHDTWGMRRGNTHFIKVPPYWPESDELTEEEDLLELTRGGGMIVTTYEHQQRGHFETTCCVMKYPSDVKLFMHKGLRIYHPMPGEARYWTPSILLADWERAQLQVRQTRAEKIWLEAQVQAWKKTAQQTQMELARFQRESLLTHSQFSK</sequence>
<dbReference type="Gene3D" id="3.40.50.2000">
    <property type="entry name" value="Glycogen Phosphorylase B"/>
    <property type="match status" value="1"/>
</dbReference>
<evidence type="ECO:0000313" key="2">
    <source>
        <dbReference type="EMBL" id="VXD22728.1"/>
    </source>
</evidence>
<dbReference type="GO" id="GO:0016757">
    <property type="term" value="F:glycosyltransferase activity"/>
    <property type="evidence" value="ECO:0007669"/>
    <property type="project" value="InterPro"/>
</dbReference>
<proteinExistence type="predicted"/>
<dbReference type="PANTHER" id="PTHR46656">
    <property type="entry name" value="PUTATIVE-RELATED"/>
    <property type="match status" value="1"/>
</dbReference>
<evidence type="ECO:0000259" key="1">
    <source>
        <dbReference type="Pfam" id="PF00534"/>
    </source>
</evidence>
<feature type="domain" description="Glycosyl transferase family 1" evidence="1">
    <location>
        <begin position="156"/>
        <end position="291"/>
    </location>
</feature>
<dbReference type="OrthoDB" id="440232at2"/>
<dbReference type="EMBL" id="CZCU02000153">
    <property type="protein sequence ID" value="VXD22728.1"/>
    <property type="molecule type" value="Genomic_DNA"/>
</dbReference>
<reference evidence="2" key="1">
    <citation type="submission" date="2019-10" db="EMBL/GenBank/DDBJ databases">
        <authorList>
            <consortium name="Genoscope - CEA"/>
            <person name="William W."/>
        </authorList>
    </citation>
    <scope>NUCLEOTIDE SEQUENCE [LARGE SCALE GENOMIC DNA]</scope>
    <source>
        <strain evidence="2">BBR_PRJEB10992</strain>
    </source>
</reference>
<dbReference type="AlphaFoldDB" id="A0A7Z9C021"/>
<keyword evidence="2" id="KW-0808">Transferase</keyword>
<dbReference type="RefSeq" id="WP_083624966.1">
    <property type="nucleotide sequence ID" value="NZ_LR734878.1"/>
</dbReference>
<evidence type="ECO:0000313" key="3">
    <source>
        <dbReference type="Proteomes" id="UP000184550"/>
    </source>
</evidence>
<dbReference type="InterPro" id="IPR001296">
    <property type="entry name" value="Glyco_trans_1"/>
</dbReference>
<comment type="caution">
    <text evidence="2">The sequence shown here is derived from an EMBL/GenBank/DDBJ whole genome shotgun (WGS) entry which is preliminary data.</text>
</comment>
<protein>
    <submittedName>
        <fullName evidence="2">Glycosyl transferase family 2 (Modular protein)</fullName>
    </submittedName>
</protein>
<name>A0A7Z9C021_9CYAN</name>
<gene>
    <name evidence="2" type="ORF">PL8927_760038</name>
</gene>